<feature type="region of interest" description="Disordered" evidence="1">
    <location>
        <begin position="1"/>
        <end position="22"/>
    </location>
</feature>
<gene>
    <name evidence="2" type="ORF">FRACA_2040007</name>
</gene>
<reference evidence="2 3" key="1">
    <citation type="submission" date="2017-06" db="EMBL/GenBank/DDBJ databases">
        <authorList>
            <person name="Kim H.J."/>
            <person name="Triplett B.A."/>
        </authorList>
    </citation>
    <scope>NUCLEOTIDE SEQUENCE [LARGE SCALE GENOMIC DNA]</scope>
    <source>
        <strain evidence="2">FRACA_ARgP5</strain>
    </source>
</reference>
<feature type="compositionally biased region" description="Polar residues" evidence="1">
    <location>
        <begin position="12"/>
        <end position="22"/>
    </location>
</feature>
<dbReference type="EMBL" id="FZMO01000118">
    <property type="protein sequence ID" value="SNQ47860.1"/>
    <property type="molecule type" value="Genomic_DNA"/>
</dbReference>
<proteinExistence type="predicted"/>
<protein>
    <submittedName>
        <fullName evidence="2">Uncharacterized protein</fullName>
    </submittedName>
</protein>
<dbReference type="AlphaFoldDB" id="A0A2I2KQD0"/>
<name>A0A2I2KQD0_9ACTN</name>
<organism evidence="2 3">
    <name type="scientific">Frankia canadensis</name>
    <dbReference type="NCBI Taxonomy" id="1836972"/>
    <lineage>
        <taxon>Bacteria</taxon>
        <taxon>Bacillati</taxon>
        <taxon>Actinomycetota</taxon>
        <taxon>Actinomycetes</taxon>
        <taxon>Frankiales</taxon>
        <taxon>Frankiaceae</taxon>
        <taxon>Frankia</taxon>
    </lineage>
</organism>
<keyword evidence="3" id="KW-1185">Reference proteome</keyword>
<evidence type="ECO:0000313" key="2">
    <source>
        <dbReference type="EMBL" id="SNQ47860.1"/>
    </source>
</evidence>
<sequence length="96" mass="9883">MARAGGPPHQVASETVGSSSRSYALDPARRICSWTDGSTTSTNHYATSSGDSPAWIGVGSAWTRTITGIGGDLAATQTDSGTSWVQITVRLGRQAA</sequence>
<dbReference type="RefSeq" id="WP_101831641.1">
    <property type="nucleotide sequence ID" value="NZ_FZMO01000118.1"/>
</dbReference>
<dbReference type="OrthoDB" id="5994822at2"/>
<dbReference type="Proteomes" id="UP000234331">
    <property type="component" value="Unassembled WGS sequence"/>
</dbReference>
<evidence type="ECO:0000256" key="1">
    <source>
        <dbReference type="SAM" id="MobiDB-lite"/>
    </source>
</evidence>
<accession>A0A2I2KQD0</accession>
<evidence type="ECO:0000313" key="3">
    <source>
        <dbReference type="Proteomes" id="UP000234331"/>
    </source>
</evidence>